<feature type="transmembrane region" description="Helical" evidence="3">
    <location>
        <begin position="16"/>
        <end position="35"/>
    </location>
</feature>
<feature type="domain" description="Fibronectin type III-like" evidence="4">
    <location>
        <begin position="429"/>
        <end position="503"/>
    </location>
</feature>
<feature type="transmembrane region" description="Helical" evidence="3">
    <location>
        <begin position="941"/>
        <end position="960"/>
    </location>
</feature>
<dbReference type="Gene3D" id="2.60.40.10">
    <property type="entry name" value="Immunoglobulins"/>
    <property type="match status" value="1"/>
</dbReference>
<dbReference type="EMBL" id="JARYZI010000001">
    <property type="protein sequence ID" value="MDH8677013.1"/>
    <property type="molecule type" value="Genomic_DNA"/>
</dbReference>
<comment type="caution">
    <text evidence="5">The sequence shown here is derived from an EMBL/GenBank/DDBJ whole genome shotgun (WGS) entry which is preliminary data.</text>
</comment>
<organism evidence="5 6">
    <name type="scientific">Fusibacter bizertensis</name>
    <dbReference type="NCBI Taxonomy" id="1488331"/>
    <lineage>
        <taxon>Bacteria</taxon>
        <taxon>Bacillati</taxon>
        <taxon>Bacillota</taxon>
        <taxon>Clostridia</taxon>
        <taxon>Eubacteriales</taxon>
        <taxon>Eubacteriales Family XII. Incertae Sedis</taxon>
        <taxon>Fusibacter</taxon>
    </lineage>
</organism>
<dbReference type="InterPro" id="IPR017853">
    <property type="entry name" value="GH"/>
</dbReference>
<evidence type="ECO:0000256" key="3">
    <source>
        <dbReference type="SAM" id="Phobius"/>
    </source>
</evidence>
<reference evidence="5 6" key="1">
    <citation type="submission" date="2023-04" db="EMBL/GenBank/DDBJ databases">
        <title>Fusibacter bizertensis strain WBS, isolated from littoral bottom sediments of the Arctic seas - biochemical and genomic analysis.</title>
        <authorList>
            <person name="Brioukhanov A.L."/>
        </authorList>
    </citation>
    <scope>NUCLEOTIDE SEQUENCE [LARGE SCALE GENOMIC DNA]</scope>
    <source>
        <strain evidence="5 6">WBS</strain>
    </source>
</reference>
<dbReference type="Proteomes" id="UP001158045">
    <property type="component" value="Unassembled WGS sequence"/>
</dbReference>
<dbReference type="InterPro" id="IPR036881">
    <property type="entry name" value="Glyco_hydro_3_C_sf"/>
</dbReference>
<dbReference type="InterPro" id="IPR001764">
    <property type="entry name" value="Glyco_hydro_3_N"/>
</dbReference>
<proteinExistence type="inferred from homology"/>
<evidence type="ECO:0000313" key="6">
    <source>
        <dbReference type="Proteomes" id="UP001158045"/>
    </source>
</evidence>
<dbReference type="InterPro" id="IPR013783">
    <property type="entry name" value="Ig-like_fold"/>
</dbReference>
<dbReference type="InterPro" id="IPR036962">
    <property type="entry name" value="Glyco_hydro_3_N_sf"/>
</dbReference>
<evidence type="ECO:0000256" key="1">
    <source>
        <dbReference type="ARBA" id="ARBA00005336"/>
    </source>
</evidence>
<dbReference type="PANTHER" id="PTHR42715:SF10">
    <property type="entry name" value="BETA-GLUCOSIDASE"/>
    <property type="match status" value="1"/>
</dbReference>
<dbReference type="Pfam" id="PF01915">
    <property type="entry name" value="Glyco_hydro_3_C"/>
    <property type="match status" value="1"/>
</dbReference>
<accession>A0ABT6N9C6</accession>
<dbReference type="PRINTS" id="PR00133">
    <property type="entry name" value="GLHYDRLASE3"/>
</dbReference>
<dbReference type="Gene3D" id="3.20.20.300">
    <property type="entry name" value="Glycoside hydrolase, family 3, N-terminal domain"/>
    <property type="match status" value="1"/>
</dbReference>
<dbReference type="InterPro" id="IPR026891">
    <property type="entry name" value="Fn3-like"/>
</dbReference>
<dbReference type="SUPFAM" id="SSF52279">
    <property type="entry name" value="Beta-D-glucan exohydrolase, C-terminal domain"/>
    <property type="match status" value="1"/>
</dbReference>
<keyword evidence="3" id="KW-0812">Transmembrane</keyword>
<evidence type="ECO:0000313" key="5">
    <source>
        <dbReference type="EMBL" id="MDH8677013.1"/>
    </source>
</evidence>
<gene>
    <name evidence="5" type="ORF">QE109_02575</name>
</gene>
<dbReference type="InterPro" id="IPR050288">
    <property type="entry name" value="Cellulose_deg_GH3"/>
</dbReference>
<keyword evidence="3" id="KW-1133">Transmembrane helix</keyword>
<sequence length="974" mass="105883">MVNNSAKKGKKKLGKIILAIFLVLVLIVNIASVIFESHANLYLGTGEMIIQKSEGSENWVSDYYANDYKDATEISAAAGDLVTSITDEGFVLLKNNGVLPLASSAKLTLLGRGSVDSVYGGSGSGSSSSEGLIDLKLGLNNAGFDVNGTVYDLLNKFASFKMEQGVFGPSKVYDNPKSSIVMDNPEASTYMIGEMPVSQYTTEALDSFKVYGDAAVVTISRPAGEGGDLAQDMKGWDDNYEAGQHQLELNKDEKELIALAKENFENVIVLINSSAAMELGILEADPEIDAILMIGFPGKTGFNSVGRILNGTVNPSGHTVDIYPADLSKDPTFNNFGHFQYSNINKKNAIGDATFVQYEEGIYVGYRYYETAAKEGFINYDEAVVYPFGYGLSYTSFDWKVVNETLGKTDESITLDVEVTNTGAVAGKDVVEVYYSAPYTKGGIEKSEVVLADFAKTNLLAPGESQVVTLTFAVEDMASYDYKTEKAYVLDSGAYEVRVQTDSHNMKDGIEPIVYDVNKKVVYNDSNKRSTDLVEATNQFDDVSAMFTDTATEGYALNMSRADFAGTFPTAPMAVDKVANEAIITGFQKYVAADHEDADAVMPTTKANNGLTLIDLRGKAYDDPAWDALLDQVDPQEVVKVIMNGAYTTLEMPSVSKPVTIDIDGPAGLSSFMGAEIKGTAYPSEVVIASTYNTELATSMGQMVGNEALDKGVNGWYAPALNVHRSQFAGRNFEYYSEDPVVSAKITQAVVEGAAKKGVYTFIKHFALNDQETNRVNNGVATWANEQAIREIYLKGFEKTVKNATTTISYIGDENGTMVEKEMKATTALMSSFNRIGSTWTGGSHALLEDVLRSEWGFEGVVISDFNLYEHMYANQGIAAGTDYYITFDSMKSLEDSSSATAVTNLRKSAHRLLYTVANSNAMNGIVPGSTITVKMAPWKVVRNVADIVIIVLLVLWIVLSRVRRKKDQVTLEI</sequence>
<dbReference type="Pfam" id="PF14310">
    <property type="entry name" value="Fn3-like"/>
    <property type="match status" value="1"/>
</dbReference>
<evidence type="ECO:0000256" key="2">
    <source>
        <dbReference type="ARBA" id="ARBA00022801"/>
    </source>
</evidence>
<evidence type="ECO:0000259" key="4">
    <source>
        <dbReference type="SMART" id="SM01217"/>
    </source>
</evidence>
<dbReference type="Pfam" id="PF00933">
    <property type="entry name" value="Glyco_hydro_3"/>
    <property type="match status" value="1"/>
</dbReference>
<keyword evidence="3" id="KW-0472">Membrane</keyword>
<dbReference type="Gene3D" id="3.40.50.1700">
    <property type="entry name" value="Glycoside hydrolase family 3 C-terminal domain"/>
    <property type="match status" value="1"/>
</dbReference>
<dbReference type="SMART" id="SM01217">
    <property type="entry name" value="Fn3_like"/>
    <property type="match status" value="1"/>
</dbReference>
<keyword evidence="2 5" id="KW-0378">Hydrolase</keyword>
<name>A0ABT6N9C6_9FIRM</name>
<dbReference type="PANTHER" id="PTHR42715">
    <property type="entry name" value="BETA-GLUCOSIDASE"/>
    <property type="match status" value="1"/>
</dbReference>
<keyword evidence="6" id="KW-1185">Reference proteome</keyword>
<dbReference type="GO" id="GO:0016787">
    <property type="term" value="F:hydrolase activity"/>
    <property type="evidence" value="ECO:0007669"/>
    <property type="project" value="UniProtKB-KW"/>
</dbReference>
<dbReference type="InterPro" id="IPR002772">
    <property type="entry name" value="Glyco_hydro_3_C"/>
</dbReference>
<protein>
    <submittedName>
        <fullName evidence="5">Glycoside hydrolase family 3 N-terminal domain-containing protein</fullName>
    </submittedName>
</protein>
<dbReference type="SUPFAM" id="SSF51445">
    <property type="entry name" value="(Trans)glycosidases"/>
    <property type="match status" value="1"/>
</dbReference>
<dbReference type="RefSeq" id="WP_281092813.1">
    <property type="nucleotide sequence ID" value="NZ_JARYZI010000001.1"/>
</dbReference>
<comment type="similarity">
    <text evidence="1">Belongs to the glycosyl hydrolase 3 family.</text>
</comment>